<evidence type="ECO:0000313" key="1">
    <source>
        <dbReference type="EMBL" id="CAB5226296.1"/>
    </source>
</evidence>
<proteinExistence type="predicted"/>
<reference evidence="1" key="1">
    <citation type="submission" date="2020-05" db="EMBL/GenBank/DDBJ databases">
        <authorList>
            <person name="Chiriac C."/>
            <person name="Salcher M."/>
            <person name="Ghai R."/>
            <person name="Kavagutti S V."/>
        </authorList>
    </citation>
    <scope>NUCLEOTIDE SEQUENCE</scope>
</reference>
<accession>A0A6J7X6N5</accession>
<sequence>MLELRSPLPVVTPLGDGYVIYITNGGTFENDVFTVVLEDGGIIKHFRSDQIKVHQNLTFDIKKDACVPIQ</sequence>
<dbReference type="EMBL" id="LR798360">
    <property type="protein sequence ID" value="CAB5226296.1"/>
    <property type="molecule type" value="Genomic_DNA"/>
</dbReference>
<organism evidence="1">
    <name type="scientific">uncultured Caudovirales phage</name>
    <dbReference type="NCBI Taxonomy" id="2100421"/>
    <lineage>
        <taxon>Viruses</taxon>
        <taxon>Duplodnaviria</taxon>
        <taxon>Heunggongvirae</taxon>
        <taxon>Uroviricota</taxon>
        <taxon>Caudoviricetes</taxon>
        <taxon>Peduoviridae</taxon>
        <taxon>Maltschvirus</taxon>
        <taxon>Maltschvirus maltsch</taxon>
    </lineage>
</organism>
<gene>
    <name evidence="1" type="ORF">UFOVP760_75</name>
</gene>
<name>A0A6J7X6N5_9CAUD</name>
<protein>
    <submittedName>
        <fullName evidence="1">Uncharacterized protein</fullName>
    </submittedName>
</protein>